<evidence type="ECO:0000313" key="2">
    <source>
        <dbReference type="EMBL" id="KAA9379000.1"/>
    </source>
</evidence>
<keyword evidence="1" id="KW-0812">Transmembrane</keyword>
<feature type="transmembrane region" description="Helical" evidence="1">
    <location>
        <begin position="38"/>
        <end position="55"/>
    </location>
</feature>
<dbReference type="EMBL" id="VYTZ01000004">
    <property type="protein sequence ID" value="KAA9379000.1"/>
    <property type="molecule type" value="Genomic_DNA"/>
</dbReference>
<gene>
    <name evidence="2" type="ORF">F5972_12300</name>
</gene>
<name>A0A5J5K5U5_9ACTN</name>
<sequence length="189" mass="20066">MRAALPLRLARSAAFTVVCVLLAVGAHGFAGGAAPTLPALLVGGAVVMTTATAMAGRERSPWVVIGLLLSAQAFLHELLASLSPSVETTAVAHSHRLGVGAGMLTAHVTAAVVTGWWLSRGEAALWSILRRIGTGAIRWLRAVLAVFHLFARLRPRPRLASYDLDREPRRGAVLRHAVIRRGPPVLVFL</sequence>
<keyword evidence="3" id="KW-1185">Reference proteome</keyword>
<dbReference type="Proteomes" id="UP000327011">
    <property type="component" value="Unassembled WGS sequence"/>
</dbReference>
<reference evidence="2 3" key="1">
    <citation type="submission" date="2019-09" db="EMBL/GenBank/DDBJ databases">
        <title>Screening of Novel Bioactive Compounds from Soil-Associated.</title>
        <authorList>
            <person name="Gong X."/>
        </authorList>
    </citation>
    <scope>NUCLEOTIDE SEQUENCE [LARGE SCALE GENOMIC DNA]</scope>
    <source>
        <strain evidence="2 3">Gxj-6</strain>
    </source>
</reference>
<evidence type="ECO:0000313" key="3">
    <source>
        <dbReference type="Proteomes" id="UP000327011"/>
    </source>
</evidence>
<comment type="caution">
    <text evidence="2">The sequence shown here is derived from an EMBL/GenBank/DDBJ whole genome shotgun (WGS) entry which is preliminary data.</text>
</comment>
<organism evidence="2 3">
    <name type="scientific">Microbispora cellulosiformans</name>
    <dbReference type="NCBI Taxonomy" id="2614688"/>
    <lineage>
        <taxon>Bacteria</taxon>
        <taxon>Bacillati</taxon>
        <taxon>Actinomycetota</taxon>
        <taxon>Actinomycetes</taxon>
        <taxon>Streptosporangiales</taxon>
        <taxon>Streptosporangiaceae</taxon>
        <taxon>Microbispora</taxon>
    </lineage>
</organism>
<accession>A0A5J5K5U5</accession>
<dbReference type="AlphaFoldDB" id="A0A5J5K5U5"/>
<dbReference type="RefSeq" id="WP_150933600.1">
    <property type="nucleotide sequence ID" value="NZ_VYTZ01000004.1"/>
</dbReference>
<keyword evidence="1" id="KW-0472">Membrane</keyword>
<keyword evidence="1" id="KW-1133">Transmembrane helix</keyword>
<protein>
    <submittedName>
        <fullName evidence="2">MFS transporter</fullName>
    </submittedName>
</protein>
<evidence type="ECO:0000256" key="1">
    <source>
        <dbReference type="SAM" id="Phobius"/>
    </source>
</evidence>
<feature type="transmembrane region" description="Helical" evidence="1">
    <location>
        <begin position="62"/>
        <end position="79"/>
    </location>
</feature>
<feature type="transmembrane region" description="Helical" evidence="1">
    <location>
        <begin position="99"/>
        <end position="118"/>
    </location>
</feature>
<proteinExistence type="predicted"/>